<feature type="transmembrane region" description="Helical" evidence="7">
    <location>
        <begin position="504"/>
        <end position="523"/>
    </location>
</feature>
<protein>
    <submittedName>
        <fullName evidence="8">Solute:sodium symporter family transporter</fullName>
    </submittedName>
</protein>
<evidence type="ECO:0000256" key="4">
    <source>
        <dbReference type="ARBA" id="ARBA00022989"/>
    </source>
</evidence>
<dbReference type="NCBIfam" id="TIGR00813">
    <property type="entry name" value="sss"/>
    <property type="match status" value="1"/>
</dbReference>
<evidence type="ECO:0000313" key="9">
    <source>
        <dbReference type="Proteomes" id="UP001589654"/>
    </source>
</evidence>
<evidence type="ECO:0000256" key="7">
    <source>
        <dbReference type="SAM" id="Phobius"/>
    </source>
</evidence>
<name>A0ABV5JB90_9BACT</name>
<evidence type="ECO:0000256" key="2">
    <source>
        <dbReference type="ARBA" id="ARBA00006434"/>
    </source>
</evidence>
<comment type="subcellular location">
    <subcellularLocation>
        <location evidence="1">Membrane</location>
        <topology evidence="1">Multi-pass membrane protein</topology>
    </subcellularLocation>
</comment>
<comment type="similarity">
    <text evidence="2 6">Belongs to the sodium:solute symporter (SSF) (TC 2.A.21) family.</text>
</comment>
<feature type="transmembrane region" description="Helical" evidence="7">
    <location>
        <begin position="378"/>
        <end position="398"/>
    </location>
</feature>
<dbReference type="PROSITE" id="PS50283">
    <property type="entry name" value="NA_SOLUT_SYMP_3"/>
    <property type="match status" value="1"/>
</dbReference>
<dbReference type="EMBL" id="JBHMEW010000068">
    <property type="protein sequence ID" value="MFB9213543.1"/>
    <property type="molecule type" value="Genomic_DNA"/>
</dbReference>
<dbReference type="PANTHER" id="PTHR11819">
    <property type="entry name" value="SOLUTE CARRIER FAMILY 5"/>
    <property type="match status" value="1"/>
</dbReference>
<feature type="transmembrane region" description="Helical" evidence="7">
    <location>
        <begin position="461"/>
        <end position="483"/>
    </location>
</feature>
<reference evidence="8 9" key="1">
    <citation type="submission" date="2024-09" db="EMBL/GenBank/DDBJ databases">
        <authorList>
            <person name="Sun Q."/>
            <person name="Mori K."/>
        </authorList>
    </citation>
    <scope>NUCLEOTIDE SEQUENCE [LARGE SCALE GENOMIC DNA]</scope>
    <source>
        <strain evidence="8 9">CECT 7682</strain>
    </source>
</reference>
<feature type="transmembrane region" description="Helical" evidence="7">
    <location>
        <begin position="161"/>
        <end position="179"/>
    </location>
</feature>
<feature type="transmembrane region" description="Helical" evidence="7">
    <location>
        <begin position="326"/>
        <end position="357"/>
    </location>
</feature>
<evidence type="ECO:0000256" key="5">
    <source>
        <dbReference type="ARBA" id="ARBA00023136"/>
    </source>
</evidence>
<keyword evidence="5 7" id="KW-0472">Membrane</keyword>
<keyword evidence="9" id="KW-1185">Reference proteome</keyword>
<feature type="transmembrane region" description="Helical" evidence="7">
    <location>
        <begin position="240"/>
        <end position="259"/>
    </location>
</feature>
<evidence type="ECO:0000313" key="8">
    <source>
        <dbReference type="EMBL" id="MFB9213543.1"/>
    </source>
</evidence>
<comment type="caution">
    <text evidence="8">The sequence shown here is derived from an EMBL/GenBank/DDBJ whole genome shotgun (WGS) entry which is preliminary data.</text>
</comment>
<feature type="transmembrane region" description="Helical" evidence="7">
    <location>
        <begin position="191"/>
        <end position="211"/>
    </location>
</feature>
<evidence type="ECO:0000256" key="6">
    <source>
        <dbReference type="RuleBase" id="RU362091"/>
    </source>
</evidence>
<accession>A0ABV5JB90</accession>
<proteinExistence type="inferred from homology"/>
<dbReference type="NCBIfam" id="NF007790">
    <property type="entry name" value="PRK10484.1"/>
    <property type="match status" value="1"/>
</dbReference>
<dbReference type="RefSeq" id="WP_290248911.1">
    <property type="nucleotide sequence ID" value="NZ_JAUFQT010000002.1"/>
</dbReference>
<dbReference type="InterPro" id="IPR038377">
    <property type="entry name" value="Na/Glc_symporter_sf"/>
</dbReference>
<gene>
    <name evidence="8" type="ORF">ACFFUR_17125</name>
</gene>
<dbReference type="InterPro" id="IPR001734">
    <property type="entry name" value="Na/solute_symporter"/>
</dbReference>
<feature type="transmembrane region" description="Helical" evidence="7">
    <location>
        <begin position="280"/>
        <end position="306"/>
    </location>
</feature>
<feature type="transmembrane region" description="Helical" evidence="7">
    <location>
        <begin position="72"/>
        <end position="93"/>
    </location>
</feature>
<feature type="transmembrane region" description="Helical" evidence="7">
    <location>
        <begin position="6"/>
        <end position="21"/>
    </location>
</feature>
<feature type="transmembrane region" description="Helical" evidence="7">
    <location>
        <begin position="120"/>
        <end position="141"/>
    </location>
</feature>
<dbReference type="CDD" id="cd10328">
    <property type="entry name" value="SLC5sbd_YidK"/>
    <property type="match status" value="1"/>
</dbReference>
<evidence type="ECO:0000256" key="3">
    <source>
        <dbReference type="ARBA" id="ARBA00022692"/>
    </source>
</evidence>
<sequence length="526" mass="57084">MEITVLSFIGFTLFVAYYAWRKTRNEDLETEDGYFLGGKSLTGVVIAGSMIMTNISTEHLVGMNGSSYKNGFVIVAWEVTSALALIIAAVYFVPKYLNMGLTTIPQYLEKRFDAGTRSMVALFLLVSFAVTLLPIVLYTGAINLESLFNVSEVLGISQDKGLWYTVLAVGGIGSIYAIFGGLKAVAVSDTINGYGLLIAGLMVPLIALFMIGEGNPLNGISKVFENSPEKFNVVGGKDSVLPFSTLFTGLVINQLYFWCMNQTIIQRALGAKNLKEAQKGLLFTGALKLLVPFIIVLPGVIGFYYFGDSLYGQQDMVYPELVKKVLPVGLTGVFAAIIMGAVLSTFNSVLNSASTIFSIDIYKRLIQPNASAHHLVRAGKLSATILAITSIIAAPMVAQAPEGLFQLLQQLNGIFFIPIASIMLAGFFTKKVTALGAKVALLTGLAFYILTTFFFQVDIHFVHVWGIEFLLNLLVMLGISHFWSGEAKSPISFSSGIQLDKWKYAGALSLVLFIITVTIYILLGNI</sequence>
<evidence type="ECO:0000256" key="1">
    <source>
        <dbReference type="ARBA" id="ARBA00004141"/>
    </source>
</evidence>
<keyword evidence="3 7" id="KW-0812">Transmembrane</keyword>
<dbReference type="Proteomes" id="UP001589654">
    <property type="component" value="Unassembled WGS sequence"/>
</dbReference>
<keyword evidence="4 7" id="KW-1133">Transmembrane helix</keyword>
<feature type="transmembrane region" description="Helical" evidence="7">
    <location>
        <begin position="435"/>
        <end position="455"/>
    </location>
</feature>
<feature type="transmembrane region" description="Helical" evidence="7">
    <location>
        <begin position="410"/>
        <end position="428"/>
    </location>
</feature>
<dbReference type="PANTHER" id="PTHR11819:SF195">
    <property type="entry name" value="SODIUM_GLUCOSE COTRANSPORTER 4"/>
    <property type="match status" value="1"/>
</dbReference>
<dbReference type="Pfam" id="PF00474">
    <property type="entry name" value="SSF"/>
    <property type="match status" value="1"/>
</dbReference>
<feature type="transmembrane region" description="Helical" evidence="7">
    <location>
        <begin position="33"/>
        <end position="52"/>
    </location>
</feature>
<organism evidence="8 9">
    <name type="scientific">Echinicola jeungdonensis</name>
    <dbReference type="NCBI Taxonomy" id="709343"/>
    <lineage>
        <taxon>Bacteria</taxon>
        <taxon>Pseudomonadati</taxon>
        <taxon>Bacteroidota</taxon>
        <taxon>Cytophagia</taxon>
        <taxon>Cytophagales</taxon>
        <taxon>Cyclobacteriaceae</taxon>
        <taxon>Echinicola</taxon>
    </lineage>
</organism>
<dbReference type="Gene3D" id="1.20.1730.10">
    <property type="entry name" value="Sodium/glucose cotransporter"/>
    <property type="match status" value="1"/>
</dbReference>